<keyword evidence="2" id="KW-0143">Chaperone</keyword>
<feature type="region of interest" description="Disordered" evidence="4">
    <location>
        <begin position="1"/>
        <end position="24"/>
    </location>
</feature>
<dbReference type="Pfam" id="PF16752">
    <property type="entry name" value="TBCC_N"/>
    <property type="match status" value="1"/>
</dbReference>
<feature type="domain" description="C-CAP/cofactor C-like" evidence="5">
    <location>
        <begin position="410"/>
        <end position="575"/>
    </location>
</feature>
<dbReference type="InterPro" id="IPR016098">
    <property type="entry name" value="CAP/MinC_C"/>
</dbReference>
<dbReference type="Pfam" id="PF07986">
    <property type="entry name" value="TBCC"/>
    <property type="match status" value="1"/>
</dbReference>
<dbReference type="InterPro" id="IPR031925">
    <property type="entry name" value="TBCC_N"/>
</dbReference>
<comment type="similarity">
    <text evidence="1">Belongs to the TBCC family.</text>
</comment>
<dbReference type="AlphaFoldDB" id="A0A9N9DFP6"/>
<sequence>MESEHLPEIKTSNNKDNVKKESTSTQELQLPHVFKLYLVDVEKSLIQAWEEELTKISEKFTSTNSTKRLTVQVCNSTFQTLLQTNQVDCMVSPANSFGLMDGGLDYYITEYYGGVDELIPVVQKEIEKEWCGEQNVGTCTLVDLRDLIKKLKENHPDLSKQDKFPGYLAHCPTMRTPKSLDSHDDIVYRCTWAMLTSIRKHNANVLENPNGNHERINSVICAGFGTGVGGFSEITCAKQMMLAIKHFVEAPVNNETKRINDHEGWGGNWLIQWSYARKIESSVNSAQFRKEQSIQQEQTSEKISKEAIAYKFWQKFQKEREEIQNSINDLYTKSKSSIPKLCEEILVRINTLERKATDATIYLPGYDQRQLILTEIVPKSKFTFKSRKPVFTNGSGEKGTKTEERNTSTTITSNNTSSIINENFQIVTLNNKQNVYLTINSYLSSPNDSKKIIDFHISNLQSCFINLVCKNVIIGAIHIKGLKDCVIIAGPVGSSILINDCENCVLVVACHQFRMHTSKQMNVYLHVTSYPIIEDCNSIKFAPYTLSIPGLDKMFEAAKLDQNNNKYNKVEDFNWLRQQASPNWNLLDEKCLRKDWPLIGDDERERVVSEDELKITLNEILENKQCV</sequence>
<evidence type="ECO:0000313" key="7">
    <source>
        <dbReference type="Proteomes" id="UP000789375"/>
    </source>
</evidence>
<protein>
    <submittedName>
        <fullName evidence="6">5091_t:CDS:1</fullName>
    </submittedName>
</protein>
<keyword evidence="7" id="KW-1185">Reference proteome</keyword>
<dbReference type="InterPro" id="IPR028071">
    <property type="entry name" value="Macro-like_dom"/>
</dbReference>
<comment type="subunit">
    <text evidence="3">Supercomplex made of cofactors A to E. Cofactors A and D function by capturing and stabilizing tubulin in a quasi-native conformation. Cofactor E binds to the cofactor D-tubulin complex; interaction with cofactor C then causes the release of tubulin polypeptides that are committed to the native state.</text>
</comment>
<dbReference type="InterPro" id="IPR017901">
    <property type="entry name" value="C-CAP_CF_C-like"/>
</dbReference>
<dbReference type="Gene3D" id="2.160.20.70">
    <property type="match status" value="1"/>
</dbReference>
<organism evidence="6 7">
    <name type="scientific">Funneliformis mosseae</name>
    <name type="common">Endomycorrhizal fungus</name>
    <name type="synonym">Glomus mosseae</name>
    <dbReference type="NCBI Taxonomy" id="27381"/>
    <lineage>
        <taxon>Eukaryota</taxon>
        <taxon>Fungi</taxon>
        <taxon>Fungi incertae sedis</taxon>
        <taxon>Mucoromycota</taxon>
        <taxon>Glomeromycotina</taxon>
        <taxon>Glomeromycetes</taxon>
        <taxon>Glomerales</taxon>
        <taxon>Glomeraceae</taxon>
        <taxon>Funneliformis</taxon>
    </lineage>
</organism>
<evidence type="ECO:0000256" key="3">
    <source>
        <dbReference type="ARBA" id="ARBA00026055"/>
    </source>
</evidence>
<dbReference type="GO" id="GO:0015631">
    <property type="term" value="F:tubulin binding"/>
    <property type="evidence" value="ECO:0007669"/>
    <property type="project" value="InterPro"/>
</dbReference>
<gene>
    <name evidence="6" type="ORF">FMOSSE_LOCUS10623</name>
</gene>
<dbReference type="EMBL" id="CAJVPP010003625">
    <property type="protein sequence ID" value="CAG8633771.1"/>
    <property type="molecule type" value="Genomic_DNA"/>
</dbReference>
<dbReference type="SMART" id="SM00506">
    <property type="entry name" value="A1pp"/>
    <property type="match status" value="1"/>
</dbReference>
<dbReference type="Gene3D" id="3.40.220.10">
    <property type="entry name" value="Leucine Aminopeptidase, subunit E, domain 1"/>
    <property type="match status" value="1"/>
</dbReference>
<dbReference type="PANTHER" id="PTHR15139">
    <property type="entry name" value="TUBULIN FOLDING COFACTOR C"/>
    <property type="match status" value="1"/>
</dbReference>
<dbReference type="Pfam" id="PF14519">
    <property type="entry name" value="Macro_2"/>
    <property type="match status" value="1"/>
</dbReference>
<accession>A0A9N9DFP6</accession>
<evidence type="ECO:0000259" key="5">
    <source>
        <dbReference type="PROSITE" id="PS51329"/>
    </source>
</evidence>
<dbReference type="GO" id="GO:0007021">
    <property type="term" value="P:tubulin complex assembly"/>
    <property type="evidence" value="ECO:0007669"/>
    <property type="project" value="TreeGrafter"/>
</dbReference>
<dbReference type="InterPro" id="IPR027684">
    <property type="entry name" value="TBCC"/>
</dbReference>
<name>A0A9N9DFP6_FUNMO</name>
<evidence type="ECO:0000313" key="6">
    <source>
        <dbReference type="EMBL" id="CAG8633771.1"/>
    </source>
</evidence>
<dbReference type="InterPro" id="IPR043472">
    <property type="entry name" value="Macro_dom-like"/>
</dbReference>
<comment type="caution">
    <text evidence="6">The sequence shown here is derived from an EMBL/GenBank/DDBJ whole genome shotgun (WGS) entry which is preliminary data.</text>
</comment>
<dbReference type="Proteomes" id="UP000789375">
    <property type="component" value="Unassembled WGS sequence"/>
</dbReference>
<dbReference type="SUPFAM" id="SSF52949">
    <property type="entry name" value="Macro domain-like"/>
    <property type="match status" value="1"/>
</dbReference>
<dbReference type="GO" id="GO:0005737">
    <property type="term" value="C:cytoplasm"/>
    <property type="evidence" value="ECO:0007669"/>
    <property type="project" value="TreeGrafter"/>
</dbReference>
<evidence type="ECO:0000256" key="2">
    <source>
        <dbReference type="ARBA" id="ARBA00023186"/>
    </source>
</evidence>
<evidence type="ECO:0000256" key="4">
    <source>
        <dbReference type="SAM" id="MobiDB-lite"/>
    </source>
</evidence>
<dbReference type="InterPro" id="IPR012945">
    <property type="entry name" value="Tubulin-bd_cofactor_C_dom"/>
</dbReference>
<evidence type="ECO:0000256" key="1">
    <source>
        <dbReference type="ARBA" id="ARBA00008848"/>
    </source>
</evidence>
<dbReference type="SMART" id="SM00673">
    <property type="entry name" value="CARP"/>
    <property type="match status" value="2"/>
</dbReference>
<dbReference type="GO" id="GO:0007023">
    <property type="term" value="P:post-chaperonin tubulin folding pathway"/>
    <property type="evidence" value="ECO:0007669"/>
    <property type="project" value="InterPro"/>
</dbReference>
<reference evidence="6" key="1">
    <citation type="submission" date="2021-06" db="EMBL/GenBank/DDBJ databases">
        <authorList>
            <person name="Kallberg Y."/>
            <person name="Tangrot J."/>
            <person name="Rosling A."/>
        </authorList>
    </citation>
    <scope>NUCLEOTIDE SEQUENCE</scope>
    <source>
        <strain evidence="6">87-6 pot B 2015</strain>
    </source>
</reference>
<dbReference type="PROSITE" id="PS51329">
    <property type="entry name" value="C_CAP_COFACTOR_C"/>
    <property type="match status" value="1"/>
</dbReference>
<proteinExistence type="inferred from homology"/>
<dbReference type="InterPro" id="IPR006599">
    <property type="entry name" value="CARP_motif"/>
</dbReference>
<dbReference type="PANTHER" id="PTHR15139:SF0">
    <property type="entry name" value="TUBULIN-SPECIFIC CHAPERONE C"/>
    <property type="match status" value="1"/>
</dbReference>
<dbReference type="InterPro" id="IPR002589">
    <property type="entry name" value="Macro_dom"/>
</dbReference>